<dbReference type="Proteomes" id="UP000275394">
    <property type="component" value="Unassembled WGS sequence"/>
</dbReference>
<keyword evidence="3" id="KW-0050">Antiport</keyword>
<proteinExistence type="predicted"/>
<dbReference type="PANTHER" id="PTHR32507:SF0">
    <property type="entry name" value="NA(+)_H(+) ANTIPORTER 2-RELATED"/>
    <property type="match status" value="1"/>
</dbReference>
<keyword evidence="5 9" id="KW-0812">Transmembrane</keyword>
<feature type="transmembrane region" description="Helical" evidence="9">
    <location>
        <begin position="93"/>
        <end position="113"/>
    </location>
</feature>
<evidence type="ECO:0000256" key="1">
    <source>
        <dbReference type="ARBA" id="ARBA00004651"/>
    </source>
</evidence>
<evidence type="ECO:0000256" key="2">
    <source>
        <dbReference type="ARBA" id="ARBA00022448"/>
    </source>
</evidence>
<dbReference type="RefSeq" id="WP_123710832.1">
    <property type="nucleotide sequence ID" value="NZ_RKHR01000003.1"/>
</dbReference>
<comment type="caution">
    <text evidence="11">The sequence shown here is derived from an EMBL/GenBank/DDBJ whole genome shotgun (WGS) entry which is preliminary data.</text>
</comment>
<dbReference type="GO" id="GO:1902600">
    <property type="term" value="P:proton transmembrane transport"/>
    <property type="evidence" value="ECO:0007669"/>
    <property type="project" value="InterPro"/>
</dbReference>
<evidence type="ECO:0000256" key="6">
    <source>
        <dbReference type="ARBA" id="ARBA00022989"/>
    </source>
</evidence>
<feature type="transmembrane region" description="Helical" evidence="9">
    <location>
        <begin position="274"/>
        <end position="292"/>
    </location>
</feature>
<feature type="domain" description="Cation/H+ exchanger transmembrane" evidence="10">
    <location>
        <begin position="24"/>
        <end position="390"/>
    </location>
</feature>
<dbReference type="InterPro" id="IPR006153">
    <property type="entry name" value="Cation/H_exchanger_TM"/>
</dbReference>
<dbReference type="SUPFAM" id="SSF51735">
    <property type="entry name" value="NAD(P)-binding Rossmann-fold domains"/>
    <property type="match status" value="1"/>
</dbReference>
<organism evidence="11 12">
    <name type="scientific">Sinobacterium caligoides</name>
    <dbReference type="NCBI Taxonomy" id="933926"/>
    <lineage>
        <taxon>Bacteria</taxon>
        <taxon>Pseudomonadati</taxon>
        <taxon>Pseudomonadota</taxon>
        <taxon>Gammaproteobacteria</taxon>
        <taxon>Cellvibrionales</taxon>
        <taxon>Spongiibacteraceae</taxon>
        <taxon>Sinobacterium</taxon>
    </lineage>
</organism>
<keyword evidence="4" id="KW-1003">Cell membrane</keyword>
<keyword evidence="6 9" id="KW-1133">Transmembrane helix</keyword>
<dbReference type="OrthoDB" id="570124at2"/>
<protein>
    <submittedName>
        <fullName evidence="11">Sodium/proton antiporter (CPA1 family)</fullName>
    </submittedName>
</protein>
<evidence type="ECO:0000256" key="5">
    <source>
        <dbReference type="ARBA" id="ARBA00022692"/>
    </source>
</evidence>
<evidence type="ECO:0000256" key="9">
    <source>
        <dbReference type="SAM" id="Phobius"/>
    </source>
</evidence>
<reference evidence="11 12" key="1">
    <citation type="submission" date="2018-11" db="EMBL/GenBank/DDBJ databases">
        <title>Genomic Encyclopedia of Type Strains, Phase IV (KMG-IV): sequencing the most valuable type-strain genomes for metagenomic binning, comparative biology and taxonomic classification.</title>
        <authorList>
            <person name="Goeker M."/>
        </authorList>
    </citation>
    <scope>NUCLEOTIDE SEQUENCE [LARGE SCALE GENOMIC DNA]</scope>
    <source>
        <strain evidence="11 12">DSM 100316</strain>
    </source>
</reference>
<keyword evidence="2" id="KW-0813">Transport</keyword>
<name>A0A3N2DZK9_9GAMM</name>
<evidence type="ECO:0000256" key="8">
    <source>
        <dbReference type="ARBA" id="ARBA00023136"/>
    </source>
</evidence>
<gene>
    <name evidence="11" type="ORF">EDC56_0385</name>
</gene>
<feature type="transmembrane region" description="Helical" evidence="9">
    <location>
        <begin position="6"/>
        <end position="24"/>
    </location>
</feature>
<feature type="transmembrane region" description="Helical" evidence="9">
    <location>
        <begin position="366"/>
        <end position="384"/>
    </location>
</feature>
<dbReference type="PANTHER" id="PTHR32507">
    <property type="entry name" value="NA(+)/H(+) ANTIPORTER 1"/>
    <property type="match status" value="1"/>
</dbReference>
<evidence type="ECO:0000259" key="10">
    <source>
        <dbReference type="Pfam" id="PF00999"/>
    </source>
</evidence>
<keyword evidence="8 9" id="KW-0472">Membrane</keyword>
<dbReference type="AlphaFoldDB" id="A0A3N2DZK9"/>
<feature type="transmembrane region" description="Helical" evidence="9">
    <location>
        <begin position="298"/>
        <end position="321"/>
    </location>
</feature>
<dbReference type="Gene3D" id="1.20.1530.20">
    <property type="match status" value="1"/>
</dbReference>
<comment type="subcellular location">
    <subcellularLocation>
        <location evidence="1">Cell membrane</location>
        <topology evidence="1">Multi-pass membrane protein</topology>
    </subcellularLocation>
</comment>
<feature type="transmembrane region" description="Helical" evidence="9">
    <location>
        <begin position="333"/>
        <end position="354"/>
    </location>
</feature>
<feature type="transmembrane region" description="Helical" evidence="9">
    <location>
        <begin position="55"/>
        <end position="72"/>
    </location>
</feature>
<evidence type="ECO:0000313" key="12">
    <source>
        <dbReference type="Proteomes" id="UP000275394"/>
    </source>
</evidence>
<keyword evidence="7" id="KW-0406">Ion transport</keyword>
<evidence type="ECO:0000313" key="11">
    <source>
        <dbReference type="EMBL" id="ROS04869.1"/>
    </source>
</evidence>
<keyword evidence="12" id="KW-1185">Reference proteome</keyword>
<dbReference type="Gene3D" id="3.40.50.720">
    <property type="entry name" value="NAD(P)-binding Rossmann-like Domain"/>
    <property type="match status" value="1"/>
</dbReference>
<accession>A0A3N2DZK9</accession>
<feature type="transmembrane region" description="Helical" evidence="9">
    <location>
        <begin position="151"/>
        <end position="171"/>
    </location>
</feature>
<feature type="transmembrane region" description="Helical" evidence="9">
    <location>
        <begin position="220"/>
        <end position="238"/>
    </location>
</feature>
<dbReference type="EMBL" id="RKHR01000003">
    <property type="protein sequence ID" value="ROS04869.1"/>
    <property type="molecule type" value="Genomic_DNA"/>
</dbReference>
<feature type="transmembrane region" description="Helical" evidence="9">
    <location>
        <begin position="119"/>
        <end position="139"/>
    </location>
</feature>
<feature type="transmembrane region" description="Helical" evidence="9">
    <location>
        <begin position="31"/>
        <end position="49"/>
    </location>
</feature>
<evidence type="ECO:0000256" key="4">
    <source>
        <dbReference type="ARBA" id="ARBA00022475"/>
    </source>
</evidence>
<feature type="transmembrane region" description="Helical" evidence="9">
    <location>
        <begin position="183"/>
        <end position="208"/>
    </location>
</feature>
<sequence length="612" mass="66342">MSEHDIALTVAAIGLTGFACQWAAWRMKLPAILLLLLAGLIAGPVTNLLEPNLLFGDLLFPLVSLCVAIILFEGSLTLEFSQLKEVGNVVKRLISFGAITTLSLTATACHFVLDFSWGLSLLFGSLTVVTGPTVIVPLLRTVRPNSKIANTLRWEGILIDPIGALCAVLVFEFLASGAHNGEFSHVLVTFATMLAVGLSSGIAAGILLARMLRNHWLPEYLHNIATLSILLTVFVVSNQFADESGLLAVTVFGIWLANAKEVNVQQILHFKENLTVLLISGLFILLAARIEWADLITLGWPMLALLAIIQFVVRPIAISVSTFGSQFNWRERALLAWIAPRGIVAAAISALFALKLAEQGIDHANLLVPATFAVIIGTVVLQSLTAAPIARLLGVAEPSPSGFLIIGANSLARKIGGALQDAGFRVVLTDSIWENISAARLLGLKTYFGNPASSHADEYLDLTGIGHMLALTPQRHQNVMSGMRFIREFGSNKTFCIKTRSRDTAKHRASIHHRGMTLFNADTSFQQLASLVANGGEIKSTRLSKEFSYEDYLAKNQDDHIVPLFAIDDKQHIHVYAESVELKPGLDWKIIAMITPAKKENNKPTEAAATKS</sequence>
<evidence type="ECO:0000256" key="3">
    <source>
        <dbReference type="ARBA" id="ARBA00022449"/>
    </source>
</evidence>
<dbReference type="InterPro" id="IPR036291">
    <property type="entry name" value="NAD(P)-bd_dom_sf"/>
</dbReference>
<dbReference type="Pfam" id="PF00999">
    <property type="entry name" value="Na_H_Exchanger"/>
    <property type="match status" value="1"/>
</dbReference>
<dbReference type="GO" id="GO:0005886">
    <property type="term" value="C:plasma membrane"/>
    <property type="evidence" value="ECO:0007669"/>
    <property type="project" value="UniProtKB-SubCell"/>
</dbReference>
<evidence type="ECO:0000256" key="7">
    <source>
        <dbReference type="ARBA" id="ARBA00023065"/>
    </source>
</evidence>
<dbReference type="GO" id="GO:0015297">
    <property type="term" value="F:antiporter activity"/>
    <property type="evidence" value="ECO:0007669"/>
    <property type="project" value="UniProtKB-KW"/>
</dbReference>
<dbReference type="InterPro" id="IPR038770">
    <property type="entry name" value="Na+/solute_symporter_sf"/>
</dbReference>